<evidence type="ECO:0000313" key="1">
    <source>
        <dbReference type="EMBL" id="ORX51957.1"/>
    </source>
</evidence>
<proteinExistence type="predicted"/>
<comment type="caution">
    <text evidence="1">The sequence shown here is derived from an EMBL/GenBank/DDBJ whole genome shotgun (WGS) entry which is preliminary data.</text>
</comment>
<dbReference type="EMBL" id="MCGT01000019">
    <property type="protein sequence ID" value="ORX51957.1"/>
    <property type="molecule type" value="Genomic_DNA"/>
</dbReference>
<keyword evidence="2" id="KW-1185">Reference proteome</keyword>
<name>A0A1X2GEJ3_9FUNG</name>
<dbReference type="Proteomes" id="UP000242146">
    <property type="component" value="Unassembled WGS sequence"/>
</dbReference>
<reference evidence="1 2" key="1">
    <citation type="submission" date="2016-07" db="EMBL/GenBank/DDBJ databases">
        <title>Pervasive Adenine N6-methylation of Active Genes in Fungi.</title>
        <authorList>
            <consortium name="DOE Joint Genome Institute"/>
            <person name="Mondo S.J."/>
            <person name="Dannebaum R.O."/>
            <person name="Kuo R.C."/>
            <person name="Labutti K."/>
            <person name="Haridas S."/>
            <person name="Kuo A."/>
            <person name="Salamov A."/>
            <person name="Ahrendt S.R."/>
            <person name="Lipzen A."/>
            <person name="Sullivan W."/>
            <person name="Andreopoulos W.B."/>
            <person name="Clum A."/>
            <person name="Lindquist E."/>
            <person name="Daum C."/>
            <person name="Ramamoorthy G.K."/>
            <person name="Gryganskyi A."/>
            <person name="Culley D."/>
            <person name="Magnuson J.K."/>
            <person name="James T.Y."/>
            <person name="O'Malley M.A."/>
            <person name="Stajich J.E."/>
            <person name="Spatafora J.W."/>
            <person name="Visel A."/>
            <person name="Grigoriev I.V."/>
        </authorList>
    </citation>
    <scope>NUCLEOTIDE SEQUENCE [LARGE SCALE GENOMIC DNA]</scope>
    <source>
        <strain evidence="1 2">NRRL 3301</strain>
    </source>
</reference>
<accession>A0A1X2GEJ3</accession>
<sequence>MAPVFFCPTCRSCIHLAQITNRAHRRCLCSPPFPTNSLCTRDIGPFLEVHVLSLTYNNHDLVTIKLSKGPCFTPQKKKGGTANQLAGTI</sequence>
<dbReference type="AlphaFoldDB" id="A0A1X2GEJ3"/>
<evidence type="ECO:0000313" key="2">
    <source>
        <dbReference type="Proteomes" id="UP000242146"/>
    </source>
</evidence>
<organism evidence="1 2">
    <name type="scientific">Hesseltinella vesiculosa</name>
    <dbReference type="NCBI Taxonomy" id="101127"/>
    <lineage>
        <taxon>Eukaryota</taxon>
        <taxon>Fungi</taxon>
        <taxon>Fungi incertae sedis</taxon>
        <taxon>Mucoromycota</taxon>
        <taxon>Mucoromycotina</taxon>
        <taxon>Mucoromycetes</taxon>
        <taxon>Mucorales</taxon>
        <taxon>Cunninghamellaceae</taxon>
        <taxon>Hesseltinella</taxon>
    </lineage>
</organism>
<protein>
    <submittedName>
        <fullName evidence="1">Uncharacterized protein</fullName>
    </submittedName>
</protein>
<gene>
    <name evidence="1" type="ORF">DM01DRAFT_1064882</name>
</gene>